<keyword evidence="7" id="KW-0482">Metalloprotease</keyword>
<keyword evidence="13" id="KW-1185">Reference proteome</keyword>
<keyword evidence="8" id="KW-1015">Disulfide bond</keyword>
<organism evidence="12 13">
    <name type="scientific">Chitinophaga arvensicola</name>
    <dbReference type="NCBI Taxonomy" id="29529"/>
    <lineage>
        <taxon>Bacteria</taxon>
        <taxon>Pseudomonadati</taxon>
        <taxon>Bacteroidota</taxon>
        <taxon>Chitinophagia</taxon>
        <taxon>Chitinophagales</taxon>
        <taxon>Chitinophagaceae</taxon>
        <taxon>Chitinophaga</taxon>
    </lineage>
</organism>
<evidence type="ECO:0000256" key="6">
    <source>
        <dbReference type="ARBA" id="ARBA00022833"/>
    </source>
</evidence>
<evidence type="ECO:0000259" key="11">
    <source>
        <dbReference type="Pfam" id="PF18962"/>
    </source>
</evidence>
<evidence type="ECO:0000256" key="4">
    <source>
        <dbReference type="ARBA" id="ARBA00022729"/>
    </source>
</evidence>
<accession>A0A1I0S8H2</accession>
<feature type="domain" description="Peptidase M43 pregnancy-associated plasma-A" evidence="10">
    <location>
        <begin position="169"/>
        <end position="316"/>
    </location>
</feature>
<sequence length="712" mass="78535">MRHYYLVLLTFLFGATANAQRKCGTAEALQQRVKEYPSIQKLIQRNENKMLLGQQQRQQARVEAIPQTVSIPVVVHVVLDNPALVTDAQIASQIAVLNRDYNATNPDVSQVPAVWQPLIGNSRINFCLAQRTPGDEPTNGIVRVKTAAGQSFSINNAAADAKYATTGGSDAWDHTKYLNIWVTRLSGNYLGVAAPPGTGYPDEQEGVVVQYTAFGTTGSVGNVYNLGRTATHEIGHYFGLKHIWGDDNGTCNIDDGIADTPLQGDNTYGCPTFPKTDNCTTTAPGIMFMNYMDYTDDACMHLFTAGQVDRMRYVLENITASLMTSNGCEAPDVVNNDAALVSISAPNGKICDPRITPVVTLRNRGANSLTSVTIWYQSNNSALTSYQWTGNLGSLQQTTVTLPASTVPIGNYNLKAYTQSPNGQPDGNVSNDTANILFRYDAEATLPFEQGFENDSFPPPGWDLYNPDRSFTWERARNVGHNSNASALMRNLGYNTNDQTDDLITPVIDPQQADSVFLFFDVAAAVYTDPKSTGNAWDTLQVLVTNDCRQTGQILYSKWGPNLITHPTAIQTEYVPTANEWRRDSVDLTAVSHKGKFQVAFRNISNSENNIYIDNIKIVTKPVNPLLREKGVLVNPNPTDGIVWVTFFEIPEDLVQVSIYNAQGQFIMSRPARDIGAGNRMTFNLVNEPNGVYFVKLIYRNRANTIKLMKVR</sequence>
<dbReference type="GO" id="GO:0006508">
    <property type="term" value="P:proteolysis"/>
    <property type="evidence" value="ECO:0007669"/>
    <property type="project" value="UniProtKB-KW"/>
</dbReference>
<keyword evidence="4 9" id="KW-0732">Signal</keyword>
<dbReference type="PANTHER" id="PTHR47466:SF1">
    <property type="entry name" value="METALLOPROTEASE MEP1 (AFU_ORTHOLOGUE AFUA_1G07730)-RELATED"/>
    <property type="match status" value="1"/>
</dbReference>
<dbReference type="RefSeq" id="WP_089898828.1">
    <property type="nucleotide sequence ID" value="NZ_FOJG01000002.1"/>
</dbReference>
<reference evidence="13" key="1">
    <citation type="submission" date="2016-10" db="EMBL/GenBank/DDBJ databases">
        <authorList>
            <person name="Varghese N."/>
            <person name="Submissions S."/>
        </authorList>
    </citation>
    <scope>NUCLEOTIDE SEQUENCE [LARGE SCALE GENOMIC DNA]</scope>
    <source>
        <strain evidence="13">DSM 3695</strain>
    </source>
</reference>
<evidence type="ECO:0000256" key="5">
    <source>
        <dbReference type="ARBA" id="ARBA00022801"/>
    </source>
</evidence>
<dbReference type="SUPFAM" id="SSF49899">
    <property type="entry name" value="Concanavalin A-like lectins/glucanases"/>
    <property type="match status" value="1"/>
</dbReference>
<dbReference type="InterPro" id="IPR013320">
    <property type="entry name" value="ConA-like_dom_sf"/>
</dbReference>
<dbReference type="Gene3D" id="2.60.40.10">
    <property type="entry name" value="Immunoglobulins"/>
    <property type="match status" value="1"/>
</dbReference>
<comment type="similarity">
    <text evidence="1">Belongs to the peptidase M43B family.</text>
</comment>
<gene>
    <name evidence="12" type="ORF">SAMN04488122_4825</name>
</gene>
<keyword evidence="3" id="KW-0479">Metal-binding</keyword>
<keyword evidence="5" id="KW-0378">Hydrolase</keyword>
<dbReference type="Pfam" id="PF18962">
    <property type="entry name" value="Por_Secre_tail"/>
    <property type="match status" value="1"/>
</dbReference>
<dbReference type="InterPro" id="IPR024079">
    <property type="entry name" value="MetalloPept_cat_dom_sf"/>
</dbReference>
<keyword evidence="2" id="KW-0645">Protease</keyword>
<dbReference type="PANTHER" id="PTHR47466">
    <property type="match status" value="1"/>
</dbReference>
<dbReference type="InterPro" id="IPR008754">
    <property type="entry name" value="Peptidase_M43"/>
</dbReference>
<dbReference type="AlphaFoldDB" id="A0A1I0S8H2"/>
<evidence type="ECO:0000313" key="13">
    <source>
        <dbReference type="Proteomes" id="UP000199310"/>
    </source>
</evidence>
<dbReference type="GO" id="GO:0046872">
    <property type="term" value="F:metal ion binding"/>
    <property type="evidence" value="ECO:0007669"/>
    <property type="project" value="UniProtKB-KW"/>
</dbReference>
<dbReference type="Pfam" id="PF05572">
    <property type="entry name" value="Peptidase_M43"/>
    <property type="match status" value="1"/>
</dbReference>
<dbReference type="GO" id="GO:0004553">
    <property type="term" value="F:hydrolase activity, hydrolyzing O-glycosyl compounds"/>
    <property type="evidence" value="ECO:0007669"/>
    <property type="project" value="UniProtKB-ARBA"/>
</dbReference>
<evidence type="ECO:0000256" key="3">
    <source>
        <dbReference type="ARBA" id="ARBA00022723"/>
    </source>
</evidence>
<dbReference type="Proteomes" id="UP000199310">
    <property type="component" value="Unassembled WGS sequence"/>
</dbReference>
<feature type="signal peptide" evidence="9">
    <location>
        <begin position="1"/>
        <end position="19"/>
    </location>
</feature>
<dbReference type="CDD" id="cd04275">
    <property type="entry name" value="ZnMc_pappalysin_like"/>
    <property type="match status" value="1"/>
</dbReference>
<dbReference type="InterPro" id="IPR026444">
    <property type="entry name" value="Secre_tail"/>
</dbReference>
<evidence type="ECO:0000259" key="10">
    <source>
        <dbReference type="Pfam" id="PF05572"/>
    </source>
</evidence>
<keyword evidence="6" id="KW-0862">Zinc</keyword>
<dbReference type="OrthoDB" id="6278496at2"/>
<evidence type="ECO:0000256" key="7">
    <source>
        <dbReference type="ARBA" id="ARBA00023049"/>
    </source>
</evidence>
<evidence type="ECO:0000256" key="9">
    <source>
        <dbReference type="SAM" id="SignalP"/>
    </source>
</evidence>
<name>A0A1I0S8H2_9BACT</name>
<dbReference type="NCBIfam" id="TIGR04183">
    <property type="entry name" value="Por_Secre_tail"/>
    <property type="match status" value="1"/>
</dbReference>
<dbReference type="GO" id="GO:0005975">
    <property type="term" value="P:carbohydrate metabolic process"/>
    <property type="evidence" value="ECO:0007669"/>
    <property type="project" value="UniProtKB-ARBA"/>
</dbReference>
<dbReference type="EMBL" id="FOJG01000002">
    <property type="protein sequence ID" value="SEW52433.1"/>
    <property type="molecule type" value="Genomic_DNA"/>
</dbReference>
<protein>
    <submittedName>
        <fullName evidence="12">Por secretion system C-terminal sorting domain-containing protein</fullName>
    </submittedName>
</protein>
<dbReference type="Gene3D" id="2.60.120.200">
    <property type="match status" value="1"/>
</dbReference>
<dbReference type="Gene3D" id="3.40.390.10">
    <property type="entry name" value="Collagenase (Catalytic Domain)"/>
    <property type="match status" value="1"/>
</dbReference>
<evidence type="ECO:0000256" key="1">
    <source>
        <dbReference type="ARBA" id="ARBA00008721"/>
    </source>
</evidence>
<dbReference type="SUPFAM" id="SSF55486">
    <property type="entry name" value="Metalloproteases ('zincins'), catalytic domain"/>
    <property type="match status" value="1"/>
</dbReference>
<dbReference type="STRING" id="29529.SAMN04488122_4825"/>
<evidence type="ECO:0000256" key="2">
    <source>
        <dbReference type="ARBA" id="ARBA00022670"/>
    </source>
</evidence>
<dbReference type="InterPro" id="IPR013783">
    <property type="entry name" value="Ig-like_fold"/>
</dbReference>
<evidence type="ECO:0000256" key="8">
    <source>
        <dbReference type="ARBA" id="ARBA00023157"/>
    </source>
</evidence>
<feature type="domain" description="Secretion system C-terminal sorting" evidence="11">
    <location>
        <begin position="635"/>
        <end position="707"/>
    </location>
</feature>
<dbReference type="GO" id="GO:0008237">
    <property type="term" value="F:metallopeptidase activity"/>
    <property type="evidence" value="ECO:0007669"/>
    <property type="project" value="UniProtKB-KW"/>
</dbReference>
<evidence type="ECO:0000313" key="12">
    <source>
        <dbReference type="EMBL" id="SEW52433.1"/>
    </source>
</evidence>
<proteinExistence type="inferred from homology"/>
<feature type="chain" id="PRO_5011480880" evidence="9">
    <location>
        <begin position="20"/>
        <end position="712"/>
    </location>
</feature>